<dbReference type="InterPro" id="IPR007809">
    <property type="entry name" value="FlgN-like"/>
</dbReference>
<evidence type="ECO:0000256" key="1">
    <source>
        <dbReference type="ARBA" id="ARBA00002397"/>
    </source>
</evidence>
<sequence length="162" mass="17951">MGEMDWEAELANLLSRLNNAQQSLFDLLSRKRELLIQRKLGELSALAPEEELLCAELQACHDRRQELLAQAASVGMPGDSIRSLAGHLPQQQAKGLQQPLDEAQRRSQLLRHHCMSQWVAVQRTMLHLSHMIEIIATGGHLKPTYGKGAAPSQSGSLMDQAV</sequence>
<dbReference type="AlphaFoldDB" id="A0A5B9Q5C0"/>
<protein>
    <submittedName>
        <fullName evidence="5">FlgN protein</fullName>
    </submittedName>
</protein>
<dbReference type="OrthoDB" id="283670at2"/>
<evidence type="ECO:0000256" key="2">
    <source>
        <dbReference type="ARBA" id="ARBA00007703"/>
    </source>
</evidence>
<comment type="similarity">
    <text evidence="2">Belongs to the FlgN family.</text>
</comment>
<reference evidence="5 6" key="1">
    <citation type="submission" date="2019-08" db="EMBL/GenBank/DDBJ databases">
        <title>Deep-cultivation of Planctomycetes and their phenomic and genomic characterization uncovers novel biology.</title>
        <authorList>
            <person name="Wiegand S."/>
            <person name="Jogler M."/>
            <person name="Boedeker C."/>
            <person name="Pinto D."/>
            <person name="Vollmers J."/>
            <person name="Rivas-Marin E."/>
            <person name="Kohn T."/>
            <person name="Peeters S.H."/>
            <person name="Heuer A."/>
            <person name="Rast P."/>
            <person name="Oberbeckmann S."/>
            <person name="Bunk B."/>
            <person name="Jeske O."/>
            <person name="Meyerdierks A."/>
            <person name="Storesund J.E."/>
            <person name="Kallscheuer N."/>
            <person name="Luecker S."/>
            <person name="Lage O.M."/>
            <person name="Pohl T."/>
            <person name="Merkel B.J."/>
            <person name="Hornburger P."/>
            <person name="Mueller R.-W."/>
            <person name="Bruemmer F."/>
            <person name="Labrenz M."/>
            <person name="Spormann A.M."/>
            <person name="Op den Camp H."/>
            <person name="Overmann J."/>
            <person name="Amann R."/>
            <person name="Jetten M.S.M."/>
            <person name="Mascher T."/>
            <person name="Medema M.H."/>
            <person name="Devos D.P."/>
            <person name="Kaster A.-K."/>
            <person name="Ovreas L."/>
            <person name="Rohde M."/>
            <person name="Galperin M.Y."/>
            <person name="Jogler C."/>
        </authorList>
    </citation>
    <scope>NUCLEOTIDE SEQUENCE [LARGE SCALE GENOMIC DNA]</scope>
    <source>
        <strain evidence="5 6">Pr1d</strain>
    </source>
</reference>
<feature type="compositionally biased region" description="Polar residues" evidence="4">
    <location>
        <begin position="151"/>
        <end position="162"/>
    </location>
</feature>
<evidence type="ECO:0000313" key="5">
    <source>
        <dbReference type="EMBL" id="QEG34177.1"/>
    </source>
</evidence>
<organism evidence="5 6">
    <name type="scientific">Bythopirellula goksoeyrii</name>
    <dbReference type="NCBI Taxonomy" id="1400387"/>
    <lineage>
        <taxon>Bacteria</taxon>
        <taxon>Pseudomonadati</taxon>
        <taxon>Planctomycetota</taxon>
        <taxon>Planctomycetia</taxon>
        <taxon>Pirellulales</taxon>
        <taxon>Lacipirellulaceae</taxon>
        <taxon>Bythopirellula</taxon>
    </lineage>
</organism>
<dbReference type="EMBL" id="CP042913">
    <property type="protein sequence ID" value="QEG34177.1"/>
    <property type="molecule type" value="Genomic_DNA"/>
</dbReference>
<evidence type="ECO:0000256" key="4">
    <source>
        <dbReference type="SAM" id="MobiDB-lite"/>
    </source>
</evidence>
<keyword evidence="3" id="KW-1005">Bacterial flagellum biogenesis</keyword>
<keyword evidence="6" id="KW-1185">Reference proteome</keyword>
<dbReference type="SUPFAM" id="SSF140566">
    <property type="entry name" value="FlgN-like"/>
    <property type="match status" value="1"/>
</dbReference>
<proteinExistence type="inferred from homology"/>
<dbReference type="GO" id="GO:0044780">
    <property type="term" value="P:bacterial-type flagellum assembly"/>
    <property type="evidence" value="ECO:0007669"/>
    <property type="project" value="InterPro"/>
</dbReference>
<comment type="function">
    <text evidence="1">Required for the efficient initiation of filament assembly.</text>
</comment>
<gene>
    <name evidence="5" type="ORF">Pr1d_14500</name>
</gene>
<evidence type="ECO:0000313" key="6">
    <source>
        <dbReference type="Proteomes" id="UP000323917"/>
    </source>
</evidence>
<dbReference type="KEGG" id="bgok:Pr1d_14500"/>
<name>A0A5B9Q5C0_9BACT</name>
<dbReference type="RefSeq" id="WP_148072859.1">
    <property type="nucleotide sequence ID" value="NZ_CP042913.1"/>
</dbReference>
<dbReference type="Gene3D" id="1.20.58.300">
    <property type="entry name" value="FlgN-like"/>
    <property type="match status" value="1"/>
</dbReference>
<dbReference type="InterPro" id="IPR036679">
    <property type="entry name" value="FlgN-like_sf"/>
</dbReference>
<evidence type="ECO:0000256" key="3">
    <source>
        <dbReference type="ARBA" id="ARBA00022795"/>
    </source>
</evidence>
<dbReference type="Proteomes" id="UP000323917">
    <property type="component" value="Chromosome"/>
</dbReference>
<feature type="region of interest" description="Disordered" evidence="4">
    <location>
        <begin position="143"/>
        <end position="162"/>
    </location>
</feature>
<dbReference type="Pfam" id="PF05130">
    <property type="entry name" value="FlgN"/>
    <property type="match status" value="1"/>
</dbReference>
<accession>A0A5B9Q5C0</accession>